<evidence type="ECO:0000259" key="14">
    <source>
        <dbReference type="PROSITE" id="PS51471"/>
    </source>
</evidence>
<feature type="region of interest" description="Disordered" evidence="12">
    <location>
        <begin position="72"/>
        <end position="93"/>
    </location>
</feature>
<evidence type="ECO:0000256" key="4">
    <source>
        <dbReference type="ARBA" id="ARBA00022833"/>
    </source>
</evidence>
<evidence type="ECO:0000256" key="8">
    <source>
        <dbReference type="ARBA" id="ARBA00023004"/>
    </source>
</evidence>
<dbReference type="RefSeq" id="XP_029732502.2">
    <property type="nucleotide sequence ID" value="XM_029876642.2"/>
</dbReference>
<dbReference type="SMART" id="SM00702">
    <property type="entry name" value="P4Hc"/>
    <property type="match status" value="1"/>
</dbReference>
<evidence type="ECO:0000256" key="2">
    <source>
        <dbReference type="ARBA" id="ARBA00022723"/>
    </source>
</evidence>
<dbReference type="InterPro" id="IPR006620">
    <property type="entry name" value="Pro_4_hyd_alph"/>
</dbReference>
<evidence type="ECO:0000256" key="10">
    <source>
        <dbReference type="ARBA" id="ARBA00049134"/>
    </source>
</evidence>
<evidence type="ECO:0000256" key="11">
    <source>
        <dbReference type="PROSITE-ProRule" id="PRU00134"/>
    </source>
</evidence>
<reference evidence="16" key="1">
    <citation type="journal article" date="2015" name="Proc. Natl. Acad. Sci. U.S.A.">
        <title>Genome sequence of the Asian Tiger mosquito, Aedes albopictus, reveals insights into its biology, genetics, and evolution.</title>
        <authorList>
            <person name="Chen X.G."/>
            <person name="Jiang X."/>
            <person name="Gu J."/>
            <person name="Xu M."/>
            <person name="Wu Y."/>
            <person name="Deng Y."/>
            <person name="Zhang C."/>
            <person name="Bonizzoni M."/>
            <person name="Dermauw W."/>
            <person name="Vontas J."/>
            <person name="Armbruster P."/>
            <person name="Huang X."/>
            <person name="Yang Y."/>
            <person name="Zhang H."/>
            <person name="He W."/>
            <person name="Peng H."/>
            <person name="Liu Y."/>
            <person name="Wu K."/>
            <person name="Chen J."/>
            <person name="Lirakis M."/>
            <person name="Topalis P."/>
            <person name="Van Leeuwen T."/>
            <person name="Hall A.B."/>
            <person name="Jiang X."/>
            <person name="Thorpe C."/>
            <person name="Mueller R.L."/>
            <person name="Sun C."/>
            <person name="Waterhouse R.M."/>
            <person name="Yan G."/>
            <person name="Tu Z.J."/>
            <person name="Fang X."/>
            <person name="James A.A."/>
        </authorList>
    </citation>
    <scope>NUCLEOTIDE SEQUENCE [LARGE SCALE GENOMIC DNA]</scope>
    <source>
        <strain evidence="16">Foshan</strain>
    </source>
</reference>
<feature type="compositionally biased region" description="Low complexity" evidence="12">
    <location>
        <begin position="429"/>
        <end position="444"/>
    </location>
</feature>
<dbReference type="PROSITE" id="PS50865">
    <property type="entry name" value="ZF_MYND_2"/>
    <property type="match status" value="1"/>
</dbReference>
<dbReference type="SUPFAM" id="SSF144232">
    <property type="entry name" value="HIT/MYND zinc finger-like"/>
    <property type="match status" value="1"/>
</dbReference>
<dbReference type="InterPro" id="IPR005123">
    <property type="entry name" value="Oxoglu/Fe-dep_dioxygenase_dom"/>
</dbReference>
<feature type="compositionally biased region" description="Polar residues" evidence="12">
    <location>
        <begin position="237"/>
        <end position="248"/>
    </location>
</feature>
<keyword evidence="4" id="KW-0862">Zinc</keyword>
<organism evidence="15 16">
    <name type="scientific">Aedes albopictus</name>
    <name type="common">Asian tiger mosquito</name>
    <name type="synonym">Stegomyia albopicta</name>
    <dbReference type="NCBI Taxonomy" id="7160"/>
    <lineage>
        <taxon>Eukaryota</taxon>
        <taxon>Metazoa</taxon>
        <taxon>Ecdysozoa</taxon>
        <taxon>Arthropoda</taxon>
        <taxon>Hexapoda</taxon>
        <taxon>Insecta</taxon>
        <taxon>Pterygota</taxon>
        <taxon>Neoptera</taxon>
        <taxon>Endopterygota</taxon>
        <taxon>Diptera</taxon>
        <taxon>Nematocera</taxon>
        <taxon>Culicoidea</taxon>
        <taxon>Culicidae</taxon>
        <taxon>Culicinae</taxon>
        <taxon>Aedini</taxon>
        <taxon>Aedes</taxon>
        <taxon>Stegomyia</taxon>
    </lineage>
</organism>
<feature type="domain" description="Fe2OG dioxygenase" evidence="14">
    <location>
        <begin position="576"/>
        <end position="675"/>
    </location>
</feature>
<keyword evidence="3 11" id="KW-0863">Zinc-finger</keyword>
<comment type="catalytic activity">
    <reaction evidence="10">
        <text>L-prolyl-[hypoxia-inducible factor alpha subunit] + 2-oxoglutarate + O2 = trans-4-hydroxy-L-prolyl-[hypoxia-inducible factor alpha subunit] + succinate + CO2</text>
        <dbReference type="Rhea" id="RHEA:48400"/>
        <dbReference type="Rhea" id="RHEA-COMP:12093"/>
        <dbReference type="Rhea" id="RHEA-COMP:12094"/>
        <dbReference type="ChEBI" id="CHEBI:15379"/>
        <dbReference type="ChEBI" id="CHEBI:16526"/>
        <dbReference type="ChEBI" id="CHEBI:16810"/>
        <dbReference type="ChEBI" id="CHEBI:30031"/>
        <dbReference type="ChEBI" id="CHEBI:50342"/>
        <dbReference type="ChEBI" id="CHEBI:61965"/>
        <dbReference type="EC" id="1.14.11.29"/>
    </reaction>
</comment>
<evidence type="ECO:0000313" key="15">
    <source>
        <dbReference type="EnsemblMetazoa" id="AALFPA23_001414.P1154"/>
    </source>
</evidence>
<feature type="compositionally biased region" description="Low complexity" evidence="12">
    <location>
        <begin position="211"/>
        <end position="233"/>
    </location>
</feature>
<dbReference type="PANTHER" id="PTHR12907:SF26">
    <property type="entry name" value="HIF PROLYL HYDROXYLASE, ISOFORM C"/>
    <property type="match status" value="1"/>
</dbReference>
<reference evidence="15" key="2">
    <citation type="submission" date="2025-05" db="UniProtKB">
        <authorList>
            <consortium name="EnsemblMetazoa"/>
        </authorList>
    </citation>
    <scope>IDENTIFICATION</scope>
    <source>
        <strain evidence="15">Foshan</strain>
    </source>
</reference>
<feature type="region of interest" description="Disordered" evidence="12">
    <location>
        <begin position="334"/>
        <end position="371"/>
    </location>
</feature>
<keyword evidence="16" id="KW-1185">Reference proteome</keyword>
<feature type="compositionally biased region" description="Polar residues" evidence="12">
    <location>
        <begin position="190"/>
        <end position="201"/>
    </location>
</feature>
<evidence type="ECO:0000256" key="6">
    <source>
        <dbReference type="ARBA" id="ARBA00022964"/>
    </source>
</evidence>
<feature type="compositionally biased region" description="Low complexity" evidence="12">
    <location>
        <begin position="73"/>
        <end position="93"/>
    </location>
</feature>
<dbReference type="InterPro" id="IPR044862">
    <property type="entry name" value="Pro_4_hyd_alph_FE2OG_OXY"/>
</dbReference>
<evidence type="ECO:0000256" key="1">
    <source>
        <dbReference type="ARBA" id="ARBA00001961"/>
    </source>
</evidence>
<protein>
    <recommendedName>
        <fullName evidence="9">hypoxia-inducible factor-proline dioxygenase</fullName>
        <ecNumber evidence="9">1.14.11.29</ecNumber>
    </recommendedName>
</protein>
<proteinExistence type="predicted"/>
<accession>A0ABM1XNW6</accession>
<keyword evidence="8" id="KW-0408">Iron</keyword>
<dbReference type="PANTHER" id="PTHR12907">
    <property type="entry name" value="EGL NINE HOMOLOG-RELATED"/>
    <property type="match status" value="1"/>
</dbReference>
<keyword evidence="2" id="KW-0479">Metal-binding</keyword>
<evidence type="ECO:0000256" key="5">
    <source>
        <dbReference type="ARBA" id="ARBA00022896"/>
    </source>
</evidence>
<sequence>MSGEENCIPPPSYLQGTQQTVQQMRQFQHHCRICGETEGLRRCSRCQVAYYCCQDHQRLDWRVHKLECRSIHQLQQQSPSSSSSLSGGLPGEPGMMMLPQATAVQQQQYAISQNQGIYRDGLMAMGADGDTTTSAMMGQVPDGAGRVGMTTATSVLPNATMTLDQPTIDRRVFANATGVRAEILSTNGLDDTNTRMATMSTPPLVHHHQQRSQPQSPSPSSQQASPSSTSSSPIAGGTSTIRPSPGQASSSSSSNVDLVDVEDELLLSENAVSKLFPNDSLTTVEELVDLDQIDVDHILNENNFLNNINNLNFLDEALGESVESSRVSSAGENLVISGDSSSGNNSGNNSGYSVESGGPGGSPQDSLLLPADDSLVNGSEMQLTQQAMAATLQQQQQQLSGTASPVPVSTEESVNALLNAKIDNLLGIHQHQQQQQQQHQQQQQRSQVRPPSQEDALLLADLEQESLEEACNSLIRDMNEYGVCVLDNFLGQERGLKVLHEVTNMYSSGVFKDGQLVSNRGGKNMRHIRGDKIVWIGGGEPGCNNIGYLINRVDAIITNCKRMINNGKLGRYNIRERTKAMVACYPGHGSHYVKHVDNPNKDGRCITAIYYLNLNWDVRTSGGLLRIFPEGCNDRVADIEPVFDRILFFWSDRRNPHEVQPSHRTRYAITLWYLDAEERESARLRYQRDCENTRFSA</sequence>
<evidence type="ECO:0000256" key="12">
    <source>
        <dbReference type="SAM" id="MobiDB-lite"/>
    </source>
</evidence>
<feature type="region of interest" description="Disordered" evidence="12">
    <location>
        <begin position="190"/>
        <end position="256"/>
    </location>
</feature>
<dbReference type="InterPro" id="IPR051559">
    <property type="entry name" value="HIF_prolyl_hydroxylases"/>
</dbReference>
<evidence type="ECO:0000313" key="16">
    <source>
        <dbReference type="Proteomes" id="UP000069940"/>
    </source>
</evidence>
<evidence type="ECO:0000256" key="7">
    <source>
        <dbReference type="ARBA" id="ARBA00023002"/>
    </source>
</evidence>
<keyword evidence="6" id="KW-0223">Dioxygenase</keyword>
<dbReference type="Pfam" id="PF13640">
    <property type="entry name" value="2OG-FeII_Oxy_3"/>
    <property type="match status" value="1"/>
</dbReference>
<evidence type="ECO:0000259" key="13">
    <source>
        <dbReference type="PROSITE" id="PS50865"/>
    </source>
</evidence>
<dbReference type="GeneID" id="115268552"/>
<name>A0ABM1XNW6_AEDAL</name>
<feature type="domain" description="MYND-type" evidence="13">
    <location>
        <begin position="31"/>
        <end position="68"/>
    </location>
</feature>
<comment type="cofactor">
    <cofactor evidence="1">
        <name>L-ascorbate</name>
        <dbReference type="ChEBI" id="CHEBI:38290"/>
    </cofactor>
</comment>
<dbReference type="Proteomes" id="UP000069940">
    <property type="component" value="Unassembled WGS sequence"/>
</dbReference>
<feature type="compositionally biased region" description="Low complexity" evidence="12">
    <location>
        <begin position="337"/>
        <end position="356"/>
    </location>
</feature>
<dbReference type="Gene3D" id="6.10.140.2220">
    <property type="match status" value="1"/>
</dbReference>
<dbReference type="EC" id="1.14.11.29" evidence="9"/>
<dbReference type="PROSITE" id="PS51471">
    <property type="entry name" value="FE2OG_OXY"/>
    <property type="match status" value="1"/>
</dbReference>
<keyword evidence="5" id="KW-0847">Vitamin C</keyword>
<feature type="region of interest" description="Disordered" evidence="12">
    <location>
        <begin position="429"/>
        <end position="452"/>
    </location>
</feature>
<evidence type="ECO:0000256" key="3">
    <source>
        <dbReference type="ARBA" id="ARBA00022771"/>
    </source>
</evidence>
<dbReference type="Gene3D" id="2.60.120.620">
    <property type="entry name" value="q2cbj1_9rhob like domain"/>
    <property type="match status" value="1"/>
</dbReference>
<evidence type="ECO:0000256" key="9">
    <source>
        <dbReference type="ARBA" id="ARBA00039004"/>
    </source>
</evidence>
<dbReference type="Pfam" id="PF01753">
    <property type="entry name" value="zf-MYND"/>
    <property type="match status" value="1"/>
</dbReference>
<dbReference type="EnsemblMetazoa" id="AALFPA23_001414.R1154">
    <property type="protein sequence ID" value="AALFPA23_001414.P1154"/>
    <property type="gene ID" value="AALFPA23_001414"/>
</dbReference>
<dbReference type="InterPro" id="IPR002893">
    <property type="entry name" value="Znf_MYND"/>
</dbReference>
<keyword evidence="7" id="KW-0560">Oxidoreductase</keyword>